<evidence type="ECO:0000259" key="4">
    <source>
        <dbReference type="Pfam" id="PF17876"/>
    </source>
</evidence>
<reference evidence="6" key="1">
    <citation type="submission" date="2019-04" db="EMBL/GenBank/DDBJ databases">
        <title>Complete genome sequence of Sphingomonas sp. W1-2-3.</title>
        <authorList>
            <person name="Im W.T."/>
        </authorList>
    </citation>
    <scope>NUCLEOTIDE SEQUENCE [LARGE SCALE GENOMIC DNA]</scope>
    <source>
        <strain evidence="6">W1-2-3</strain>
    </source>
</reference>
<dbReference type="InterPro" id="IPR040476">
    <property type="entry name" value="CSD2"/>
</dbReference>
<accession>A0A4D7C7W8</accession>
<evidence type="ECO:0000313" key="6">
    <source>
        <dbReference type="Proteomes" id="UP000298714"/>
    </source>
</evidence>
<evidence type="ECO:0000256" key="2">
    <source>
        <dbReference type="ARBA" id="ARBA00022801"/>
    </source>
</evidence>
<keyword evidence="6" id="KW-1185">Reference proteome</keyword>
<dbReference type="EMBL" id="CP039704">
    <property type="protein sequence ID" value="QCI78647.1"/>
    <property type="molecule type" value="Genomic_DNA"/>
</dbReference>
<dbReference type="AlphaFoldDB" id="A0A4D7C7W8"/>
<evidence type="ECO:0000313" key="5">
    <source>
        <dbReference type="EMBL" id="QCI78647.1"/>
    </source>
</evidence>
<name>A0A4D7C7W8_9SPHN</name>
<gene>
    <name evidence="5" type="ORF">E6W36_00380</name>
</gene>
<dbReference type="RefSeq" id="WP_222873402.1">
    <property type="nucleotide sequence ID" value="NZ_CP039704.1"/>
</dbReference>
<keyword evidence="3" id="KW-0269">Exonuclease</keyword>
<proteinExistence type="predicted"/>
<keyword evidence="2" id="KW-0378">Hydrolase</keyword>
<feature type="domain" description="RNase II/RNase R cold shock" evidence="4">
    <location>
        <begin position="3"/>
        <end position="64"/>
    </location>
</feature>
<protein>
    <recommendedName>
        <fullName evidence="4">RNase II/RNase R cold shock domain-containing protein</fullName>
    </recommendedName>
</protein>
<sequence length="85" mass="9094">MEFNIPEDMLGDARVGELVSAEPMARHRALGLQNVRVLERLGDPFGPRALSLIAISQHGLPARFDDAALAEAARAATRPLGHAPT</sequence>
<keyword evidence="1" id="KW-0540">Nuclease</keyword>
<dbReference type="Proteomes" id="UP000298714">
    <property type="component" value="Chromosome"/>
</dbReference>
<evidence type="ECO:0000256" key="1">
    <source>
        <dbReference type="ARBA" id="ARBA00022722"/>
    </source>
</evidence>
<evidence type="ECO:0000256" key="3">
    <source>
        <dbReference type="ARBA" id="ARBA00022839"/>
    </source>
</evidence>
<dbReference type="KEGG" id="hgn:E6W36_00380"/>
<dbReference type="Pfam" id="PF17876">
    <property type="entry name" value="CSD2"/>
    <property type="match status" value="1"/>
</dbReference>
<dbReference type="GO" id="GO:0004527">
    <property type="term" value="F:exonuclease activity"/>
    <property type="evidence" value="ECO:0007669"/>
    <property type="project" value="UniProtKB-KW"/>
</dbReference>
<organism evidence="5 6">
    <name type="scientific">Hankyongella ginsenosidimutans</name>
    <dbReference type="NCBI Taxonomy" id="1763828"/>
    <lineage>
        <taxon>Bacteria</taxon>
        <taxon>Pseudomonadati</taxon>
        <taxon>Pseudomonadota</taxon>
        <taxon>Alphaproteobacteria</taxon>
        <taxon>Sphingomonadales</taxon>
        <taxon>Sphingomonadaceae</taxon>
        <taxon>Hankyongella</taxon>
    </lineage>
</organism>